<dbReference type="STRING" id="1261.HMPREF3195_01830"/>
<comment type="caution">
    <text evidence="5">The sequence shown here is derived from an EMBL/GenBank/DDBJ whole genome shotgun (WGS) entry which is preliminary data.</text>
</comment>
<feature type="domain" description="ABC transporter" evidence="4">
    <location>
        <begin position="2"/>
        <end position="233"/>
    </location>
</feature>
<dbReference type="InterPro" id="IPR027417">
    <property type="entry name" value="P-loop_NTPase"/>
</dbReference>
<dbReference type="Proteomes" id="UP000070326">
    <property type="component" value="Unassembled WGS sequence"/>
</dbReference>
<dbReference type="SMART" id="SM00382">
    <property type="entry name" value="AAA"/>
    <property type="match status" value="1"/>
</dbReference>
<sequence length="239" mass="27369">MIKVQNLTKKYKTNVKVSKSSTSYALDNVSLTIKEGKITAILGTNGSGKTTLLKSLMGFVRPTSGKVFIDDEKISHKSYEKMIFIPDCPTHFPGFSIKEMIDFYKDFYPTWNSEKEREMLDFFGLDINQNIDSLSKGNIAKVKLVLGFCLDMKYIIMDEPFNGIDIFKREEFVSVMARFMEEDQAIILSTHEIDEIEKIVDYVFILSDGKLVSEFDAEEMRSLEGKSIIEKIREVSLND</sequence>
<reference evidence="5 6" key="1">
    <citation type="submission" date="2016-02" db="EMBL/GenBank/DDBJ databases">
        <authorList>
            <person name="Wen L."/>
            <person name="He K."/>
            <person name="Yang H."/>
        </authorList>
    </citation>
    <scope>NUCLEOTIDE SEQUENCE [LARGE SCALE GENOMIC DNA]</scope>
    <source>
        <strain evidence="5 6">MJR8628A</strain>
    </source>
</reference>
<evidence type="ECO:0000256" key="2">
    <source>
        <dbReference type="ARBA" id="ARBA00022741"/>
    </source>
</evidence>
<dbReference type="Gene3D" id="3.40.50.300">
    <property type="entry name" value="P-loop containing nucleotide triphosphate hydrolases"/>
    <property type="match status" value="1"/>
</dbReference>
<dbReference type="InterPro" id="IPR003439">
    <property type="entry name" value="ABC_transporter-like_ATP-bd"/>
</dbReference>
<protein>
    <submittedName>
        <fullName evidence="5">ABC transporter, ATP-binding protein</fullName>
    </submittedName>
</protein>
<evidence type="ECO:0000256" key="3">
    <source>
        <dbReference type="ARBA" id="ARBA00022840"/>
    </source>
</evidence>
<dbReference type="PANTHER" id="PTHR42939">
    <property type="entry name" value="ABC TRANSPORTER ATP-BINDING PROTEIN ALBC-RELATED"/>
    <property type="match status" value="1"/>
</dbReference>
<dbReference type="InterPro" id="IPR051782">
    <property type="entry name" value="ABC_Transporter_VariousFunc"/>
</dbReference>
<dbReference type="GO" id="GO:0005524">
    <property type="term" value="F:ATP binding"/>
    <property type="evidence" value="ECO:0007669"/>
    <property type="project" value="UniProtKB-KW"/>
</dbReference>
<keyword evidence="2" id="KW-0547">Nucleotide-binding</keyword>
<gene>
    <name evidence="5" type="ORF">HMPREF3195_01830</name>
</gene>
<dbReference type="AlphaFoldDB" id="A0A135YMB9"/>
<accession>A0A135YMB9</accession>
<organism evidence="5 6">
    <name type="scientific">Peptostreptococcus anaerobius</name>
    <dbReference type="NCBI Taxonomy" id="1261"/>
    <lineage>
        <taxon>Bacteria</taxon>
        <taxon>Bacillati</taxon>
        <taxon>Bacillota</taxon>
        <taxon>Clostridia</taxon>
        <taxon>Peptostreptococcales</taxon>
        <taxon>Peptostreptococcaceae</taxon>
        <taxon>Peptostreptococcus</taxon>
    </lineage>
</organism>
<keyword evidence="3 5" id="KW-0067">ATP-binding</keyword>
<dbReference type="PROSITE" id="PS50893">
    <property type="entry name" value="ABC_TRANSPORTER_2"/>
    <property type="match status" value="1"/>
</dbReference>
<evidence type="ECO:0000259" key="4">
    <source>
        <dbReference type="PROSITE" id="PS50893"/>
    </source>
</evidence>
<dbReference type="eggNOG" id="COG1131">
    <property type="taxonomic scope" value="Bacteria"/>
</dbReference>
<dbReference type="CDD" id="cd03230">
    <property type="entry name" value="ABC_DR_subfamily_A"/>
    <property type="match status" value="1"/>
</dbReference>
<evidence type="ECO:0000313" key="5">
    <source>
        <dbReference type="EMBL" id="KXI10511.1"/>
    </source>
</evidence>
<dbReference type="InterPro" id="IPR003593">
    <property type="entry name" value="AAA+_ATPase"/>
</dbReference>
<dbReference type="SUPFAM" id="SSF52540">
    <property type="entry name" value="P-loop containing nucleoside triphosphate hydrolases"/>
    <property type="match status" value="1"/>
</dbReference>
<dbReference type="InterPro" id="IPR017871">
    <property type="entry name" value="ABC_transporter-like_CS"/>
</dbReference>
<dbReference type="PATRIC" id="fig|1261.3.peg.708"/>
<dbReference type="RefSeq" id="WP_021934775.1">
    <property type="nucleotide sequence ID" value="NZ_CP096607.1"/>
</dbReference>
<evidence type="ECO:0000256" key="1">
    <source>
        <dbReference type="ARBA" id="ARBA00022448"/>
    </source>
</evidence>
<evidence type="ECO:0000313" key="6">
    <source>
        <dbReference type="Proteomes" id="UP000070326"/>
    </source>
</evidence>
<dbReference type="PANTHER" id="PTHR42939:SF1">
    <property type="entry name" value="ABC TRANSPORTER ATP-BINDING PROTEIN ALBC-RELATED"/>
    <property type="match status" value="1"/>
</dbReference>
<dbReference type="Pfam" id="PF00005">
    <property type="entry name" value="ABC_tran"/>
    <property type="match status" value="1"/>
</dbReference>
<dbReference type="EMBL" id="LSQZ01000091">
    <property type="protein sequence ID" value="KXI10511.1"/>
    <property type="molecule type" value="Genomic_DNA"/>
</dbReference>
<proteinExistence type="predicted"/>
<dbReference type="GO" id="GO:0016887">
    <property type="term" value="F:ATP hydrolysis activity"/>
    <property type="evidence" value="ECO:0007669"/>
    <property type="project" value="InterPro"/>
</dbReference>
<keyword evidence="1" id="KW-0813">Transport</keyword>
<name>A0A135YMB9_9FIRM</name>
<dbReference type="PROSITE" id="PS00211">
    <property type="entry name" value="ABC_TRANSPORTER_1"/>
    <property type="match status" value="1"/>
</dbReference>